<dbReference type="OrthoDB" id="110250at2"/>
<dbReference type="RefSeq" id="WP_043950290.1">
    <property type="nucleotide sequence ID" value="NZ_HG966617.1"/>
</dbReference>
<sequence length="354" mass="39072">MDSLTQFALGAAVSTVCLGKTLGPRKAALLGGALGTIPDLDVFLPFDNPVDAFVLHRGWTHSLFVHAVAAPVIGELLVRTIKALKDHRWMVWLTVFLCFSTHALIDGITVYGTRLFWPFFEDPVGVGSLFIIDPLYTLPIVGVVIWALARSQWSLRLRNGLAAVLLFTTAYMGLSVVLQSHIENRAQAIFAKAGIEADRVFAIAGPLNTVVWKVIGMEDDRYHNLYLSLLDDESEPRIYTHPRHPELVAGLGDNDAFQKLEWFSRGYYRAELEGEQIVVSDLRMGLTPSYVFRFAIAEQRGDTVTSIPPVPLSNRTGTIGQDLDWLADRLVGQPTVRQAEADALPNCGTIVLTC</sequence>
<proteinExistence type="predicted"/>
<dbReference type="Pfam" id="PF04307">
    <property type="entry name" value="YdjM"/>
    <property type="match status" value="1"/>
</dbReference>
<feature type="transmembrane region" description="Helical" evidence="1">
    <location>
        <begin position="90"/>
        <end position="112"/>
    </location>
</feature>
<gene>
    <name evidence="2" type="ORF">BN1012_Phect1507</name>
</gene>
<dbReference type="STRING" id="1458461.BN1012_Phect1507"/>
<dbReference type="PATRIC" id="fig|1458461.3.peg.1506"/>
<dbReference type="KEGG" id="pect:BN1012_Phect1507"/>
<dbReference type="HOGENOM" id="CLU_067817_0_0_5"/>
<dbReference type="GO" id="GO:0016787">
    <property type="term" value="F:hydrolase activity"/>
    <property type="evidence" value="ECO:0007669"/>
    <property type="project" value="UniProtKB-KW"/>
</dbReference>
<organism evidence="2 3">
    <name type="scientific">Candidatus Phaeomarinibacter ectocarpi</name>
    <dbReference type="NCBI Taxonomy" id="1458461"/>
    <lineage>
        <taxon>Bacteria</taxon>
        <taxon>Pseudomonadati</taxon>
        <taxon>Pseudomonadota</taxon>
        <taxon>Alphaproteobacteria</taxon>
        <taxon>Hyphomicrobiales</taxon>
        <taxon>Parvibaculaceae</taxon>
        <taxon>Candidatus Phaeomarinibacter</taxon>
    </lineage>
</organism>
<name>X5MN26_9HYPH</name>
<keyword evidence="1" id="KW-1133">Transmembrane helix</keyword>
<dbReference type="InterPro" id="IPR007404">
    <property type="entry name" value="YdjM-like"/>
</dbReference>
<keyword evidence="1" id="KW-0812">Transmembrane</keyword>
<keyword evidence="3" id="KW-1185">Reference proteome</keyword>
<protein>
    <submittedName>
        <fullName evidence="2">Membrane-bound metal-dependent hydrolase</fullName>
    </submittedName>
</protein>
<evidence type="ECO:0000256" key="1">
    <source>
        <dbReference type="SAM" id="Phobius"/>
    </source>
</evidence>
<dbReference type="PANTHER" id="PTHR40031">
    <property type="entry name" value="HYPOTHETICAL MEMBRANE SPANNING PROTEIN"/>
    <property type="match status" value="1"/>
</dbReference>
<evidence type="ECO:0000313" key="3">
    <source>
        <dbReference type="Proteomes" id="UP000032160"/>
    </source>
</evidence>
<evidence type="ECO:0000313" key="2">
    <source>
        <dbReference type="EMBL" id="CDO59721.1"/>
    </source>
</evidence>
<dbReference type="EMBL" id="HG966617">
    <property type="protein sequence ID" value="CDO59721.1"/>
    <property type="molecule type" value="Genomic_DNA"/>
</dbReference>
<keyword evidence="1" id="KW-0472">Membrane</keyword>
<feature type="transmembrane region" description="Helical" evidence="1">
    <location>
        <begin position="160"/>
        <end position="178"/>
    </location>
</feature>
<dbReference type="Proteomes" id="UP000032160">
    <property type="component" value="Chromosome I"/>
</dbReference>
<dbReference type="InterPro" id="IPR053170">
    <property type="entry name" value="Transcription_regulator"/>
</dbReference>
<reference evidence="2 3" key="1">
    <citation type="journal article" date="2014" name="Front. Genet.">
        <title>Genome and metabolic network of "Candidatus Phaeomarinobacter ectocarpi" Ec32, a new candidate genus of Alphaproteobacteria frequently associated with brown algae.</title>
        <authorList>
            <person name="Dittami S.M."/>
            <person name="Barbeyron T."/>
            <person name="Boyen C."/>
            <person name="Cambefort J."/>
            <person name="Collet G."/>
            <person name="Delage L."/>
            <person name="Gobet A."/>
            <person name="Groisillier A."/>
            <person name="Leblanc C."/>
            <person name="Michel G."/>
            <person name="Scornet D."/>
            <person name="Siegel A."/>
            <person name="Tapia J.E."/>
            <person name="Tonon T."/>
        </authorList>
    </citation>
    <scope>NUCLEOTIDE SEQUENCE [LARGE SCALE GENOMIC DNA]</scope>
    <source>
        <strain evidence="2 3">Ec32</strain>
    </source>
</reference>
<accession>X5MN26</accession>
<keyword evidence="2" id="KW-0378">Hydrolase</keyword>
<feature type="transmembrane region" description="Helical" evidence="1">
    <location>
        <begin position="124"/>
        <end position="148"/>
    </location>
</feature>
<dbReference type="AlphaFoldDB" id="X5MN26"/>
<dbReference type="PANTHER" id="PTHR40031:SF1">
    <property type="entry name" value="MEMBRANE-BOUND METAL-DEPENDENT HYDROLASE"/>
    <property type="match status" value="1"/>
</dbReference>